<evidence type="ECO:0000313" key="2">
    <source>
        <dbReference type="Proteomes" id="UP000468943"/>
    </source>
</evidence>
<proteinExistence type="predicted"/>
<protein>
    <submittedName>
        <fullName evidence="1">Uncharacterized protein</fullName>
    </submittedName>
</protein>
<dbReference type="EMBL" id="WTYS01000001">
    <property type="protein sequence ID" value="MXO55690.1"/>
    <property type="molecule type" value="Genomic_DNA"/>
</dbReference>
<gene>
    <name evidence="1" type="ORF">GRI36_02220</name>
</gene>
<sequence>MPRFSRGILIVSMVIVASTLAYQLFRPLKDSAAFAVPTAAEFDRAEASFLDLLAEKPGAKIPTGLLKTNISDWPNSTLYREKEGECLGRGGYLLRRRPPIGLALTAPHRASDRHTGTLAIALFGEGEAAAVAWNSAPRRPTKDCKGGGDPARHETHYLTAFSSAFAKKYPQGRVVQLHGFDRMRRETTVARNADIIVSDGSDEPSSQLLDLADCLSINLRPLRVAVYPMESKELGALQNKQGQVLRAEGFKGFAHIEIAAETRQSLIDDGDLRAAFRACLESGLKRDVAGR</sequence>
<name>A0A6I4SKP0_9SPHN</name>
<dbReference type="OrthoDB" id="5519458at2"/>
<keyword evidence="2" id="KW-1185">Reference proteome</keyword>
<accession>A0A6I4SKP0</accession>
<comment type="caution">
    <text evidence="1">The sequence shown here is derived from an EMBL/GenBank/DDBJ whole genome shotgun (WGS) entry which is preliminary data.</text>
</comment>
<dbReference type="RefSeq" id="WP_160596980.1">
    <property type="nucleotide sequence ID" value="NZ_WTYS01000001.1"/>
</dbReference>
<dbReference type="AlphaFoldDB" id="A0A6I4SKP0"/>
<evidence type="ECO:0000313" key="1">
    <source>
        <dbReference type="EMBL" id="MXO55690.1"/>
    </source>
</evidence>
<organism evidence="1 2">
    <name type="scientific">Pontixanthobacter gangjinensis</name>
    <dbReference type="NCBI Taxonomy" id="1028742"/>
    <lineage>
        <taxon>Bacteria</taxon>
        <taxon>Pseudomonadati</taxon>
        <taxon>Pseudomonadota</taxon>
        <taxon>Alphaproteobacteria</taxon>
        <taxon>Sphingomonadales</taxon>
        <taxon>Erythrobacteraceae</taxon>
        <taxon>Pontixanthobacter</taxon>
    </lineage>
</organism>
<reference evidence="1 2" key="1">
    <citation type="submission" date="2019-12" db="EMBL/GenBank/DDBJ databases">
        <title>Genomic-based taxomic classification of the family Erythrobacteraceae.</title>
        <authorList>
            <person name="Xu L."/>
        </authorList>
    </citation>
    <scope>NUCLEOTIDE SEQUENCE [LARGE SCALE GENOMIC DNA]</scope>
    <source>
        <strain evidence="1 2">JCM 17802</strain>
    </source>
</reference>
<dbReference type="Proteomes" id="UP000468943">
    <property type="component" value="Unassembled WGS sequence"/>
</dbReference>